<evidence type="ECO:0000313" key="3">
    <source>
        <dbReference type="EMBL" id="EJK63635.1"/>
    </source>
</evidence>
<protein>
    <recommendedName>
        <fullName evidence="2">Reverse transcriptase Ty1/copia-type domain-containing protein</fullName>
    </recommendedName>
</protein>
<keyword evidence="4" id="KW-1185">Reference proteome</keyword>
<dbReference type="CDD" id="cd09272">
    <property type="entry name" value="RNase_HI_RT_Ty1"/>
    <property type="match status" value="1"/>
</dbReference>
<feature type="domain" description="Reverse transcriptase Ty1/copia-type" evidence="2">
    <location>
        <begin position="339"/>
        <end position="578"/>
    </location>
</feature>
<dbReference type="InterPro" id="IPR013103">
    <property type="entry name" value="RVT_2"/>
</dbReference>
<dbReference type="PANTHER" id="PTHR11439:SF440">
    <property type="entry name" value="INTEGRASE CATALYTIC DOMAIN-CONTAINING PROTEIN"/>
    <property type="match status" value="1"/>
</dbReference>
<dbReference type="InterPro" id="IPR043502">
    <property type="entry name" value="DNA/RNA_pol_sf"/>
</dbReference>
<gene>
    <name evidence="3" type="ORF">THAOC_15695</name>
</gene>
<evidence type="ECO:0000313" key="4">
    <source>
        <dbReference type="Proteomes" id="UP000266841"/>
    </source>
</evidence>
<sequence length="796" mass="88768">MRWARANLLHLARYWPRGNYDYSRLWPFAVDYAIWVFNRLPRMDCGVCPEEPWCGGRGASRPDDFARAHKFGCPVFVLDNDLADGHRIPRWHPRARLGMFLGFSPDHSSLAPLVLNLATGKITVCYHAIFDDNFTTVVSTALDRSTPLDDAWKSILTLDSGREAFLDPEEMVDEAGRVVPLDPVWCPEQPDHDIDALSDASGPVASRTRHRLSDPSEGASAASEGATSAVSEGATSAVSEGAVASRTRSAAAAHALTVDDARRWGQPPPSIAARPGPHIVRDPFDSRLVESFDPRVLAARSSKYNEDNPSWTMAMQGEFQQEYFEAMETEIRTLDDDMNCWDYVERTPGMRVLPSTWAFKCKRYPDGRIKKFKARFVVRGDCQTEGVDFFETWAPVAQWTTVRTMMVLASKLQLKSAQCDITAAFVHATLPPEEEIFVAQPRGLNRGSNLVLRLNKSLYGLKQAPRHFFSYLGERLQSYGLSPSEHDPCLFLSRDLIVVVYVDDLLVYSRSDATIADFVSKMKEAKVDIRLEGTAEGFLGVDVNRQGTTTILTQRGLTERAIQALGLDPEMSNKVETPALPGVALGRDVDGKPAFGNFNYASVVGMLLYLCGHSRPDIAFAVHQCARYSFAPKQSHELALFRIGRYLKGTLDGGLILDPTEDLRLDCYPDADFAGLWGHEHPQDPHCVRGRTGFLINLSGCPVVWSSKLQSEIALSTRRRVHEDNVGALTLGCLEPCRVTPRSKHYAVKYHWFRSQLGPRNVVLTKIASEDQLGDIFTKGLGTLQFKVLRKQIMGW</sequence>
<feature type="region of interest" description="Disordered" evidence="1">
    <location>
        <begin position="189"/>
        <end position="234"/>
    </location>
</feature>
<accession>K0SE49</accession>
<dbReference type="eggNOG" id="KOG0017">
    <property type="taxonomic scope" value="Eukaryota"/>
</dbReference>
<comment type="caution">
    <text evidence="3">The sequence shown here is derived from an EMBL/GenBank/DDBJ whole genome shotgun (WGS) entry which is preliminary data.</text>
</comment>
<evidence type="ECO:0000256" key="1">
    <source>
        <dbReference type="SAM" id="MobiDB-lite"/>
    </source>
</evidence>
<reference evidence="3 4" key="1">
    <citation type="journal article" date="2012" name="Genome Biol.">
        <title>Genome and low-iron response of an oceanic diatom adapted to chronic iron limitation.</title>
        <authorList>
            <person name="Lommer M."/>
            <person name="Specht M."/>
            <person name="Roy A.S."/>
            <person name="Kraemer L."/>
            <person name="Andreson R."/>
            <person name="Gutowska M.A."/>
            <person name="Wolf J."/>
            <person name="Bergner S.V."/>
            <person name="Schilhabel M.B."/>
            <person name="Klostermeier U.C."/>
            <person name="Beiko R.G."/>
            <person name="Rosenstiel P."/>
            <person name="Hippler M."/>
            <person name="Laroche J."/>
        </authorList>
    </citation>
    <scope>NUCLEOTIDE SEQUENCE [LARGE SCALE GENOMIC DNA]</scope>
    <source>
        <strain evidence="3 4">CCMP1005</strain>
    </source>
</reference>
<organism evidence="3 4">
    <name type="scientific">Thalassiosira oceanica</name>
    <name type="common">Marine diatom</name>
    <dbReference type="NCBI Taxonomy" id="159749"/>
    <lineage>
        <taxon>Eukaryota</taxon>
        <taxon>Sar</taxon>
        <taxon>Stramenopiles</taxon>
        <taxon>Ochrophyta</taxon>
        <taxon>Bacillariophyta</taxon>
        <taxon>Coscinodiscophyceae</taxon>
        <taxon>Thalassiosirophycidae</taxon>
        <taxon>Thalassiosirales</taxon>
        <taxon>Thalassiosiraceae</taxon>
        <taxon>Thalassiosira</taxon>
    </lineage>
</organism>
<proteinExistence type="predicted"/>
<dbReference type="OrthoDB" id="46422at2759"/>
<dbReference type="PANTHER" id="PTHR11439">
    <property type="entry name" value="GAG-POL-RELATED RETROTRANSPOSON"/>
    <property type="match status" value="1"/>
</dbReference>
<dbReference type="AlphaFoldDB" id="K0SE49"/>
<dbReference type="SUPFAM" id="SSF56672">
    <property type="entry name" value="DNA/RNA polymerases"/>
    <property type="match status" value="1"/>
</dbReference>
<dbReference type="Pfam" id="PF07727">
    <property type="entry name" value="RVT_2"/>
    <property type="match status" value="1"/>
</dbReference>
<dbReference type="Proteomes" id="UP000266841">
    <property type="component" value="Unassembled WGS sequence"/>
</dbReference>
<dbReference type="OMA" id="IMCLRID"/>
<feature type="compositionally biased region" description="Low complexity" evidence="1">
    <location>
        <begin position="216"/>
        <end position="234"/>
    </location>
</feature>
<dbReference type="EMBL" id="AGNL01018112">
    <property type="protein sequence ID" value="EJK63635.1"/>
    <property type="molecule type" value="Genomic_DNA"/>
</dbReference>
<name>K0SE49_THAOC</name>
<evidence type="ECO:0000259" key="2">
    <source>
        <dbReference type="Pfam" id="PF07727"/>
    </source>
</evidence>